<evidence type="ECO:0000256" key="1">
    <source>
        <dbReference type="SAM" id="MobiDB-lite"/>
    </source>
</evidence>
<evidence type="ECO:0000313" key="3">
    <source>
        <dbReference type="EMBL" id="SVA71975.1"/>
    </source>
</evidence>
<feature type="region of interest" description="Disordered" evidence="1">
    <location>
        <begin position="1"/>
        <end position="23"/>
    </location>
</feature>
<protein>
    <submittedName>
        <fullName evidence="3">Uncharacterized protein</fullName>
    </submittedName>
</protein>
<gene>
    <name evidence="3" type="ORF">METZ01_LOCUS124829</name>
</gene>
<dbReference type="EMBL" id="UINC01017381">
    <property type="protein sequence ID" value="SVA71975.1"/>
    <property type="molecule type" value="Genomic_DNA"/>
</dbReference>
<reference evidence="3" key="1">
    <citation type="submission" date="2018-05" db="EMBL/GenBank/DDBJ databases">
        <authorList>
            <person name="Lanie J.A."/>
            <person name="Ng W.-L."/>
            <person name="Kazmierczak K.M."/>
            <person name="Andrzejewski T.M."/>
            <person name="Davidsen T.M."/>
            <person name="Wayne K.J."/>
            <person name="Tettelin H."/>
            <person name="Glass J.I."/>
            <person name="Rusch D."/>
            <person name="Podicherti R."/>
            <person name="Tsui H.-C.T."/>
            <person name="Winkler M.E."/>
        </authorList>
    </citation>
    <scope>NUCLEOTIDE SEQUENCE</scope>
</reference>
<accession>A0A381Y4T9</accession>
<keyword evidence="2" id="KW-0472">Membrane</keyword>
<sequence>VDDNVQDEEVSDQLPADLDPHGYVGPYQFPDNSRRRITGAIYLALAVGVAVLVAVAEDSPLLNGGVVVAAVGLAVLGLYHLQGGWPLGVDEAEALVVAIRCAGFPVGHASAQMTWRGLRSRPTWRILVYSNESPPGRRGLVVVDGVDGTLVASHIEDNPEQWVSDGN</sequence>
<organism evidence="3">
    <name type="scientific">marine metagenome</name>
    <dbReference type="NCBI Taxonomy" id="408172"/>
    <lineage>
        <taxon>unclassified sequences</taxon>
        <taxon>metagenomes</taxon>
        <taxon>ecological metagenomes</taxon>
    </lineage>
</organism>
<feature type="transmembrane region" description="Helical" evidence="2">
    <location>
        <begin position="61"/>
        <end position="81"/>
    </location>
</feature>
<feature type="non-terminal residue" evidence="3">
    <location>
        <position position="1"/>
    </location>
</feature>
<name>A0A381Y4T9_9ZZZZ</name>
<dbReference type="AlphaFoldDB" id="A0A381Y4T9"/>
<keyword evidence="2" id="KW-0812">Transmembrane</keyword>
<keyword evidence="2" id="KW-1133">Transmembrane helix</keyword>
<feature type="transmembrane region" description="Helical" evidence="2">
    <location>
        <begin position="37"/>
        <end position="55"/>
    </location>
</feature>
<feature type="compositionally biased region" description="Acidic residues" evidence="1">
    <location>
        <begin position="1"/>
        <end position="11"/>
    </location>
</feature>
<proteinExistence type="predicted"/>
<evidence type="ECO:0000256" key="2">
    <source>
        <dbReference type="SAM" id="Phobius"/>
    </source>
</evidence>